<evidence type="ECO:0000256" key="1">
    <source>
        <dbReference type="SAM" id="MobiDB-lite"/>
    </source>
</evidence>
<protein>
    <submittedName>
        <fullName evidence="2 3">Uncharacterized protein</fullName>
    </submittedName>
</protein>
<feature type="region of interest" description="Disordered" evidence="1">
    <location>
        <begin position="679"/>
        <end position="749"/>
    </location>
</feature>
<feature type="region of interest" description="Disordered" evidence="1">
    <location>
        <begin position="433"/>
        <end position="463"/>
    </location>
</feature>
<dbReference type="Proteomes" id="UP000005240">
    <property type="component" value="Unassembled WGS sequence"/>
</dbReference>
<keyword evidence="4" id="KW-1185">Reference proteome</keyword>
<dbReference type="AlphaFoldDB" id="A0A180H3G2"/>
<dbReference type="EnsemblFungi" id="PTTG_25406-t43_1">
    <property type="protein sequence ID" value="PTTG_25406-t43_1-p1"/>
    <property type="gene ID" value="PTTG_25406"/>
</dbReference>
<feature type="region of interest" description="Disordered" evidence="1">
    <location>
        <begin position="185"/>
        <end position="221"/>
    </location>
</feature>
<reference evidence="2" key="1">
    <citation type="submission" date="2009-11" db="EMBL/GenBank/DDBJ databases">
        <authorList>
            <consortium name="The Broad Institute Genome Sequencing Platform"/>
            <person name="Ward D."/>
            <person name="Feldgarden M."/>
            <person name="Earl A."/>
            <person name="Young S.K."/>
            <person name="Zeng Q."/>
            <person name="Koehrsen M."/>
            <person name="Alvarado L."/>
            <person name="Berlin A."/>
            <person name="Bochicchio J."/>
            <person name="Borenstein D."/>
            <person name="Chapman S.B."/>
            <person name="Chen Z."/>
            <person name="Engels R."/>
            <person name="Freedman E."/>
            <person name="Gellesch M."/>
            <person name="Goldberg J."/>
            <person name="Griggs A."/>
            <person name="Gujja S."/>
            <person name="Heilman E."/>
            <person name="Heiman D."/>
            <person name="Hepburn T."/>
            <person name="Howarth C."/>
            <person name="Jen D."/>
            <person name="Larson L."/>
            <person name="Lewis B."/>
            <person name="Mehta T."/>
            <person name="Park D."/>
            <person name="Pearson M."/>
            <person name="Roberts A."/>
            <person name="Saif S."/>
            <person name="Shea T."/>
            <person name="Shenoy N."/>
            <person name="Sisk P."/>
            <person name="Stolte C."/>
            <person name="Sykes S."/>
            <person name="Thomson T."/>
            <person name="Walk T."/>
            <person name="White J."/>
            <person name="Yandava C."/>
            <person name="Izard J."/>
            <person name="Baranova O.V."/>
            <person name="Blanton J.M."/>
            <person name="Tanner A.C."/>
            <person name="Dewhirst F.E."/>
            <person name="Haas B."/>
            <person name="Nusbaum C."/>
            <person name="Birren B."/>
        </authorList>
    </citation>
    <scope>NUCLEOTIDE SEQUENCE [LARGE SCALE GENOMIC DNA]</scope>
    <source>
        <strain evidence="2">1-1 BBBD Race 1</strain>
    </source>
</reference>
<feature type="compositionally biased region" description="Low complexity" evidence="1">
    <location>
        <begin position="206"/>
        <end position="221"/>
    </location>
</feature>
<evidence type="ECO:0000313" key="4">
    <source>
        <dbReference type="Proteomes" id="UP000005240"/>
    </source>
</evidence>
<feature type="compositionally biased region" description="Low complexity" evidence="1">
    <location>
        <begin position="602"/>
        <end position="617"/>
    </location>
</feature>
<feature type="compositionally biased region" description="Low complexity" evidence="1">
    <location>
        <begin position="696"/>
        <end position="719"/>
    </location>
</feature>
<dbReference type="EMBL" id="ADAS02000003">
    <property type="protein sequence ID" value="OAV99535.1"/>
    <property type="molecule type" value="Genomic_DNA"/>
</dbReference>
<dbReference type="VEuPathDB" id="FungiDB:PTTG_25406"/>
<feature type="compositionally biased region" description="Polar residues" evidence="1">
    <location>
        <begin position="300"/>
        <end position="315"/>
    </location>
</feature>
<sequence length="778" mass="86588">MGAIPPAPIEANYKDLDLDFDGTDVKSFLEAYETKAKREGASEYDMAWQMAFFIRSDEVFEVIKTFDGFKHRRWSDLKASMLVYWGQDETPRFTLQDMDDLLESWSAKEYIYWPRDYPTFWQSFEPIVSYLLRNECWDSQDTQDLCSQAFFRVCRRSLAARFPPSAKENKAWVFDCRAATEFIDDDTDTELGSSEQSIEDPNHTDAASTPQSSCSSPVASAPSIESYSSALAQEGHKDFNSEDKDSKLYLSEKSIKASNHTEVLVPSNELLSSRPIGLSSAEELTRAAPELEEENWSAIPKSSEQSTEVFQSPSPSDFHPEVVEKMEARSGCASASESALNSTVRRPLRCYYCHCDGHRFRRCPDLRRDKKATLVEQKGSSFFLPSSSPIPFNPSRPIRTVVESFQVSSPSHHPWYGPYKAHRGSLKPGYPPVLSTSSQAPPLPRSRPYHPIRKPPSQSKFQPSVLFSSPRVVGSAKAVDTVLRKIANVLVPGLSVSKLATMSPVAVEHRKKQSQHCSSRSSSFSFACPHQDRVAPSPDPVFKVAPTRQRRPKAENLAASSNLENLRDEVKLCPSPPDLRSSRPLRQMAEPLISLRDEVKLSPDPSLSSVPDSEPSSCLHQTVERLIPSSTSLREEVKVSLNSSPSLTSDSESIGQLRPTTEPLVSFPICLSDEATLSSRPLSHSLDPTPTSKYRSSSFIFPQSSSNPQGDRSQSSQSSDPTNSWASSPSPIRLRNEDKLPSALISDPLRNENKLSSVESCLRNEGKLGSLWGISDQK</sequence>
<accession>A0A180H3G2</accession>
<proteinExistence type="predicted"/>
<gene>
    <name evidence="2" type="ORF">PTTG_25406</name>
</gene>
<feature type="region of interest" description="Disordered" evidence="1">
    <location>
        <begin position="596"/>
        <end position="620"/>
    </location>
</feature>
<evidence type="ECO:0000313" key="2">
    <source>
        <dbReference type="EMBL" id="OAV99535.1"/>
    </source>
</evidence>
<feature type="compositionally biased region" description="Polar residues" evidence="1">
    <location>
        <begin position="720"/>
        <end position="730"/>
    </location>
</feature>
<reference evidence="3" key="4">
    <citation type="submission" date="2025-05" db="UniProtKB">
        <authorList>
            <consortium name="EnsemblFungi"/>
        </authorList>
    </citation>
    <scope>IDENTIFICATION</scope>
    <source>
        <strain evidence="3">isolate 1-1 / race 1 (BBBD)</strain>
    </source>
</reference>
<reference evidence="2" key="2">
    <citation type="submission" date="2016-05" db="EMBL/GenBank/DDBJ databases">
        <title>Comparative analysis highlights variable genome content of wheat rusts and divergence of the mating loci.</title>
        <authorList>
            <person name="Cuomo C.A."/>
            <person name="Bakkeren G."/>
            <person name="Szabo L."/>
            <person name="Khalil H."/>
            <person name="Joly D."/>
            <person name="Goldberg J."/>
            <person name="Young S."/>
            <person name="Zeng Q."/>
            <person name="Fellers J."/>
        </authorList>
    </citation>
    <scope>NUCLEOTIDE SEQUENCE [LARGE SCALE GENOMIC DNA]</scope>
    <source>
        <strain evidence="2">1-1 BBBD Race 1</strain>
    </source>
</reference>
<feature type="region of interest" description="Disordered" evidence="1">
    <location>
        <begin position="284"/>
        <end position="319"/>
    </location>
</feature>
<feature type="compositionally biased region" description="Polar residues" evidence="1">
    <location>
        <begin position="679"/>
        <end position="695"/>
    </location>
</feature>
<reference evidence="3 4" key="3">
    <citation type="journal article" date="2017" name="G3 (Bethesda)">
        <title>Comparative analysis highlights variable genome content of wheat rusts and divergence of the mating loci.</title>
        <authorList>
            <person name="Cuomo C.A."/>
            <person name="Bakkeren G."/>
            <person name="Khalil H.B."/>
            <person name="Panwar V."/>
            <person name="Joly D."/>
            <person name="Linning R."/>
            <person name="Sakthikumar S."/>
            <person name="Song X."/>
            <person name="Adiconis X."/>
            <person name="Fan L."/>
            <person name="Goldberg J.M."/>
            <person name="Levin J.Z."/>
            <person name="Young S."/>
            <person name="Zeng Q."/>
            <person name="Anikster Y."/>
            <person name="Bruce M."/>
            <person name="Wang M."/>
            <person name="Yin C."/>
            <person name="McCallum B."/>
            <person name="Szabo L.J."/>
            <person name="Hulbert S."/>
            <person name="Chen X."/>
            <person name="Fellers J.P."/>
        </authorList>
    </citation>
    <scope>NUCLEOTIDE SEQUENCE</scope>
    <source>
        <strain evidence="4">Isolate 1-1 / race 1 (BBBD)</strain>
        <strain evidence="3">isolate 1-1 / race 1 (BBBD)</strain>
    </source>
</reference>
<organism evidence="2">
    <name type="scientific">Puccinia triticina (isolate 1-1 / race 1 (BBBD))</name>
    <name type="common">Brown leaf rust fungus</name>
    <dbReference type="NCBI Taxonomy" id="630390"/>
    <lineage>
        <taxon>Eukaryota</taxon>
        <taxon>Fungi</taxon>
        <taxon>Dikarya</taxon>
        <taxon>Basidiomycota</taxon>
        <taxon>Pucciniomycotina</taxon>
        <taxon>Pucciniomycetes</taxon>
        <taxon>Pucciniales</taxon>
        <taxon>Pucciniaceae</taxon>
        <taxon>Puccinia</taxon>
    </lineage>
</organism>
<evidence type="ECO:0000313" key="3">
    <source>
        <dbReference type="EnsemblFungi" id="PTTG_25406-t43_1-p1"/>
    </source>
</evidence>
<name>A0A180H3G2_PUCT1</name>